<dbReference type="EMBL" id="RKHR01000004">
    <property type="protein sequence ID" value="ROS01513.1"/>
    <property type="molecule type" value="Genomic_DNA"/>
</dbReference>
<evidence type="ECO:0000313" key="2">
    <source>
        <dbReference type="EMBL" id="ROS01513.1"/>
    </source>
</evidence>
<protein>
    <submittedName>
        <fullName evidence="2">Polysaccharide deacetylase</fullName>
    </submittedName>
</protein>
<dbReference type="RefSeq" id="WP_123712298.1">
    <property type="nucleotide sequence ID" value="NZ_RKHR01000004.1"/>
</dbReference>
<dbReference type="Proteomes" id="UP000275394">
    <property type="component" value="Unassembled WGS sequence"/>
</dbReference>
<sequence length="280" mass="33417">MICLTTDVHHAGLKTGNQQHAYHSECRIAAAYAQRLQEVGVKATFFFTGRCFHDEWADIRSICQSPLVEIAGHNYSALTPVWWHRICQKLCNSYNGPQWYQRRDAMRTIEIIERYTGYRIESWRNHMYMHGPHTEQVLADCGLKSCCDGVSRQGRGMYWQREGIYNFPINIMPDHEHLYHAERTEQWVEQWQQRYQWRDDYGTESYYIDEWTDKVLEELSMREANGELSHLIIHPITLHLCDRLKRFEDILAFIAQCETVWVREVRAMSEQQRLNSRMLH</sequence>
<comment type="caution">
    <text evidence="2">The sequence shown here is derived from an EMBL/GenBank/DDBJ whole genome shotgun (WGS) entry which is preliminary data.</text>
</comment>
<dbReference type="Pfam" id="PF01522">
    <property type="entry name" value="Polysacc_deac_1"/>
    <property type="match status" value="1"/>
</dbReference>
<dbReference type="GO" id="GO:0005975">
    <property type="term" value="P:carbohydrate metabolic process"/>
    <property type="evidence" value="ECO:0007669"/>
    <property type="project" value="InterPro"/>
</dbReference>
<feature type="domain" description="NodB homology" evidence="1">
    <location>
        <begin position="33"/>
        <end position="144"/>
    </location>
</feature>
<dbReference type="SUPFAM" id="SSF88713">
    <property type="entry name" value="Glycoside hydrolase/deacetylase"/>
    <property type="match status" value="1"/>
</dbReference>
<gene>
    <name evidence="2" type="ORF">EDC56_1955</name>
</gene>
<dbReference type="AlphaFoldDB" id="A0A3N2DNY0"/>
<dbReference type="InterPro" id="IPR011330">
    <property type="entry name" value="Glyco_hydro/deAcase_b/a-brl"/>
</dbReference>
<dbReference type="GO" id="GO:0016810">
    <property type="term" value="F:hydrolase activity, acting on carbon-nitrogen (but not peptide) bonds"/>
    <property type="evidence" value="ECO:0007669"/>
    <property type="project" value="InterPro"/>
</dbReference>
<dbReference type="InterPro" id="IPR002509">
    <property type="entry name" value="NODB_dom"/>
</dbReference>
<proteinExistence type="predicted"/>
<dbReference type="Gene3D" id="3.20.20.370">
    <property type="entry name" value="Glycoside hydrolase/deacetylase"/>
    <property type="match status" value="1"/>
</dbReference>
<keyword evidence="3" id="KW-1185">Reference proteome</keyword>
<evidence type="ECO:0000259" key="1">
    <source>
        <dbReference type="Pfam" id="PF01522"/>
    </source>
</evidence>
<accession>A0A3N2DNY0</accession>
<reference evidence="2 3" key="1">
    <citation type="submission" date="2018-11" db="EMBL/GenBank/DDBJ databases">
        <title>Genomic Encyclopedia of Type Strains, Phase IV (KMG-IV): sequencing the most valuable type-strain genomes for metagenomic binning, comparative biology and taxonomic classification.</title>
        <authorList>
            <person name="Goeker M."/>
        </authorList>
    </citation>
    <scope>NUCLEOTIDE SEQUENCE [LARGE SCALE GENOMIC DNA]</scope>
    <source>
        <strain evidence="2 3">DSM 100316</strain>
    </source>
</reference>
<evidence type="ECO:0000313" key="3">
    <source>
        <dbReference type="Proteomes" id="UP000275394"/>
    </source>
</evidence>
<organism evidence="2 3">
    <name type="scientific">Sinobacterium caligoides</name>
    <dbReference type="NCBI Taxonomy" id="933926"/>
    <lineage>
        <taxon>Bacteria</taxon>
        <taxon>Pseudomonadati</taxon>
        <taxon>Pseudomonadota</taxon>
        <taxon>Gammaproteobacteria</taxon>
        <taxon>Cellvibrionales</taxon>
        <taxon>Spongiibacteraceae</taxon>
        <taxon>Sinobacterium</taxon>
    </lineage>
</organism>
<name>A0A3N2DNY0_9GAMM</name>
<dbReference type="OrthoDB" id="9787041at2"/>